<dbReference type="OrthoDB" id="9813137at2"/>
<dbReference type="InterPro" id="IPR004643">
    <property type="entry name" value="Fe-S_L-Ser_bsu"/>
</dbReference>
<name>A0A379C6G2_9FIRM</name>
<accession>A0A379C6G2</accession>
<comment type="cofactor">
    <cofactor evidence="1 12">
        <name>[4Fe-4S] cluster</name>
        <dbReference type="ChEBI" id="CHEBI:49883"/>
    </cofactor>
</comment>
<dbReference type="GO" id="GO:0003941">
    <property type="term" value="F:L-serine ammonia-lyase activity"/>
    <property type="evidence" value="ECO:0007669"/>
    <property type="project" value="UniProtKB-UniRule"/>
</dbReference>
<gene>
    <name evidence="14" type="primary">sdhB</name>
    <name evidence="14" type="ORF">NCTC13149_01773</name>
</gene>
<dbReference type="PROSITE" id="PS51257">
    <property type="entry name" value="PROKAR_LIPOPROTEIN"/>
    <property type="match status" value="1"/>
</dbReference>
<evidence type="ECO:0000256" key="1">
    <source>
        <dbReference type="ARBA" id="ARBA00001966"/>
    </source>
</evidence>
<comment type="similarity">
    <text evidence="3 11 12">Belongs to the iron-sulfur dependent L-serine dehydratase family.</text>
</comment>
<dbReference type="AlphaFoldDB" id="A0A379C6G2"/>
<evidence type="ECO:0000256" key="6">
    <source>
        <dbReference type="ARBA" id="ARBA00022723"/>
    </source>
</evidence>
<sequence>MKEYRAFEILGPIMVGPSSSHTAGACKIARVASRICPENYKKVIFYLHGSFAMTYKGHGTDRALLGGILGFKTYDDRIRDAFKIADSKKINYEFVATDLGEDFHPNTVKISFVYEDHEEYVIGSSIGGGNMIIVDINGIQVEFDGTHPTLLFRYNEQKGIISEISSILYKNDYNIESINTIKDDLTEIVNLTIELDQNLSIDLVKKLTTNSKFLMAKYVEV</sequence>
<keyword evidence="9 11" id="KW-0456">Lyase</keyword>
<evidence type="ECO:0000256" key="8">
    <source>
        <dbReference type="ARBA" id="ARBA00023014"/>
    </source>
</evidence>
<comment type="pathway">
    <text evidence="2 11">Carbohydrate biosynthesis; gluconeogenesis.</text>
</comment>
<evidence type="ECO:0000256" key="4">
    <source>
        <dbReference type="ARBA" id="ARBA00022432"/>
    </source>
</evidence>
<evidence type="ECO:0000259" key="13">
    <source>
        <dbReference type="PROSITE" id="PS51671"/>
    </source>
</evidence>
<dbReference type="Pfam" id="PF03315">
    <property type="entry name" value="SDH_beta"/>
    <property type="match status" value="1"/>
</dbReference>
<evidence type="ECO:0000256" key="10">
    <source>
        <dbReference type="ARBA" id="ARBA00049406"/>
    </source>
</evidence>
<dbReference type="InterPro" id="IPR045865">
    <property type="entry name" value="ACT-like_dom_sf"/>
</dbReference>
<dbReference type="InterPro" id="IPR002912">
    <property type="entry name" value="ACT_dom"/>
</dbReference>
<keyword evidence="4 11" id="KW-0312">Gluconeogenesis</keyword>
<evidence type="ECO:0000256" key="12">
    <source>
        <dbReference type="RuleBase" id="RU366059"/>
    </source>
</evidence>
<dbReference type="Gene3D" id="3.30.1330.90">
    <property type="entry name" value="D-3-phosphoglycerate dehydrogenase, domain 3"/>
    <property type="match status" value="1"/>
</dbReference>
<dbReference type="PROSITE" id="PS51671">
    <property type="entry name" value="ACT"/>
    <property type="match status" value="1"/>
</dbReference>
<protein>
    <recommendedName>
        <fullName evidence="11">L-serine deaminase</fullName>
    </recommendedName>
</protein>
<dbReference type="SUPFAM" id="SSF143548">
    <property type="entry name" value="Serine metabolism enzymes domain"/>
    <property type="match status" value="1"/>
</dbReference>
<dbReference type="NCBIfam" id="TIGR00719">
    <property type="entry name" value="sda_beta"/>
    <property type="match status" value="1"/>
</dbReference>
<evidence type="ECO:0000256" key="2">
    <source>
        <dbReference type="ARBA" id="ARBA00004742"/>
    </source>
</evidence>
<keyword evidence="8 11" id="KW-0411">Iron-sulfur</keyword>
<feature type="domain" description="ACT" evidence="13">
    <location>
        <begin position="149"/>
        <end position="221"/>
    </location>
</feature>
<dbReference type="InterPro" id="IPR029009">
    <property type="entry name" value="ASB_dom_sf"/>
</dbReference>
<dbReference type="STRING" id="1122949.GCA_000378725_00016"/>
<dbReference type="CDD" id="cd02116">
    <property type="entry name" value="ACT"/>
    <property type="match status" value="1"/>
</dbReference>
<evidence type="ECO:0000256" key="9">
    <source>
        <dbReference type="ARBA" id="ARBA00023239"/>
    </source>
</evidence>
<evidence type="ECO:0000313" key="15">
    <source>
        <dbReference type="Proteomes" id="UP000255517"/>
    </source>
</evidence>
<keyword evidence="7 11" id="KW-0408">Iron</keyword>
<evidence type="ECO:0000256" key="7">
    <source>
        <dbReference type="ARBA" id="ARBA00023004"/>
    </source>
</evidence>
<evidence type="ECO:0000256" key="3">
    <source>
        <dbReference type="ARBA" id="ARBA00008636"/>
    </source>
</evidence>
<dbReference type="Proteomes" id="UP000255517">
    <property type="component" value="Unassembled WGS sequence"/>
</dbReference>
<dbReference type="UniPathway" id="UPA00138"/>
<dbReference type="GO" id="GO:0051539">
    <property type="term" value="F:4 iron, 4 sulfur cluster binding"/>
    <property type="evidence" value="ECO:0007669"/>
    <property type="project" value="UniProtKB-UniRule"/>
</dbReference>
<dbReference type="PANTHER" id="PTHR30182">
    <property type="entry name" value="L-SERINE DEHYDRATASE"/>
    <property type="match status" value="1"/>
</dbReference>
<reference evidence="14 15" key="1">
    <citation type="submission" date="2018-06" db="EMBL/GenBank/DDBJ databases">
        <authorList>
            <consortium name="Pathogen Informatics"/>
            <person name="Doyle S."/>
        </authorList>
    </citation>
    <scope>NUCLEOTIDE SEQUENCE [LARGE SCALE GENOMIC DNA]</scope>
    <source>
        <strain evidence="14 15">NCTC13149</strain>
    </source>
</reference>
<organism evidence="14 15">
    <name type="scientific">Peptoniphilus lacrimalis</name>
    <dbReference type="NCBI Taxonomy" id="33031"/>
    <lineage>
        <taxon>Bacteria</taxon>
        <taxon>Bacillati</taxon>
        <taxon>Bacillota</taxon>
        <taxon>Tissierellia</taxon>
        <taxon>Tissierellales</taxon>
        <taxon>Peptoniphilaceae</taxon>
        <taxon>Peptoniphilus</taxon>
    </lineage>
</organism>
<dbReference type="GO" id="GO:0046872">
    <property type="term" value="F:metal ion binding"/>
    <property type="evidence" value="ECO:0007669"/>
    <property type="project" value="UniProtKB-UniRule"/>
</dbReference>
<dbReference type="InterPro" id="IPR005131">
    <property type="entry name" value="Ser_deHydtase_bsu"/>
</dbReference>
<dbReference type="GO" id="GO:0006094">
    <property type="term" value="P:gluconeogenesis"/>
    <property type="evidence" value="ECO:0007669"/>
    <property type="project" value="UniProtKB-UniRule"/>
</dbReference>
<dbReference type="SUPFAM" id="SSF55021">
    <property type="entry name" value="ACT-like"/>
    <property type="match status" value="1"/>
</dbReference>
<dbReference type="InterPro" id="IPR051318">
    <property type="entry name" value="Fe-S_L-Ser"/>
</dbReference>
<dbReference type="PANTHER" id="PTHR30182:SF12">
    <property type="entry name" value="L-SERINE DEHYDRATASE, BETA CHAIN-RELATED"/>
    <property type="match status" value="1"/>
</dbReference>
<evidence type="ECO:0000313" key="14">
    <source>
        <dbReference type="EMBL" id="SUB57912.1"/>
    </source>
</evidence>
<dbReference type="PIRSF" id="PIRSF036692">
    <property type="entry name" value="SDH_B"/>
    <property type="match status" value="1"/>
</dbReference>
<dbReference type="RefSeq" id="WP_019034111.1">
    <property type="nucleotide sequence ID" value="NZ_JASOSY010000002.1"/>
</dbReference>
<keyword evidence="6 11" id="KW-0479">Metal-binding</keyword>
<evidence type="ECO:0000256" key="11">
    <source>
        <dbReference type="PIRNR" id="PIRNR036692"/>
    </source>
</evidence>
<dbReference type="EMBL" id="UGSZ01000001">
    <property type="protein sequence ID" value="SUB57912.1"/>
    <property type="molecule type" value="Genomic_DNA"/>
</dbReference>
<keyword evidence="5 11" id="KW-0004">4Fe-4S</keyword>
<proteinExistence type="inferred from homology"/>
<comment type="catalytic activity">
    <reaction evidence="10 11 12">
        <text>L-serine = pyruvate + NH4(+)</text>
        <dbReference type="Rhea" id="RHEA:19169"/>
        <dbReference type="ChEBI" id="CHEBI:15361"/>
        <dbReference type="ChEBI" id="CHEBI:28938"/>
        <dbReference type="ChEBI" id="CHEBI:33384"/>
        <dbReference type="EC" id="4.3.1.17"/>
    </reaction>
</comment>
<evidence type="ECO:0000256" key="5">
    <source>
        <dbReference type="ARBA" id="ARBA00022485"/>
    </source>
</evidence>